<dbReference type="EMBL" id="HBIZ01004306">
    <property type="protein sequence ID" value="CAE0749801.1"/>
    <property type="molecule type" value="Transcribed_RNA"/>
</dbReference>
<evidence type="ECO:0000313" key="2">
    <source>
        <dbReference type="EMBL" id="CAE0749801.1"/>
    </source>
</evidence>
<feature type="compositionally biased region" description="Basic and acidic residues" evidence="1">
    <location>
        <begin position="72"/>
        <end position="81"/>
    </location>
</feature>
<feature type="compositionally biased region" description="Low complexity" evidence="1">
    <location>
        <begin position="15"/>
        <end position="24"/>
    </location>
</feature>
<gene>
    <name evidence="2" type="ORF">PCAR00345_LOCUS2385</name>
</gene>
<accession>A0A7S4B0I8</accession>
<name>A0A7S4B0I8_CHRCT</name>
<proteinExistence type="predicted"/>
<feature type="compositionally biased region" description="Basic and acidic residues" evidence="1">
    <location>
        <begin position="1"/>
        <end position="14"/>
    </location>
</feature>
<organism evidence="2">
    <name type="scientific">Chrysotila carterae</name>
    <name type="common">Marine alga</name>
    <name type="synonym">Syracosphaera carterae</name>
    <dbReference type="NCBI Taxonomy" id="13221"/>
    <lineage>
        <taxon>Eukaryota</taxon>
        <taxon>Haptista</taxon>
        <taxon>Haptophyta</taxon>
        <taxon>Prymnesiophyceae</taxon>
        <taxon>Isochrysidales</taxon>
        <taxon>Isochrysidaceae</taxon>
        <taxon>Chrysotila</taxon>
    </lineage>
</organism>
<feature type="compositionally biased region" description="Polar residues" evidence="1">
    <location>
        <begin position="117"/>
        <end position="128"/>
    </location>
</feature>
<dbReference type="AlphaFoldDB" id="A0A7S4B0I8"/>
<feature type="region of interest" description="Disordered" evidence="1">
    <location>
        <begin position="297"/>
        <end position="333"/>
    </location>
</feature>
<feature type="region of interest" description="Disordered" evidence="1">
    <location>
        <begin position="1"/>
        <end position="128"/>
    </location>
</feature>
<evidence type="ECO:0000256" key="1">
    <source>
        <dbReference type="SAM" id="MobiDB-lite"/>
    </source>
</evidence>
<feature type="compositionally biased region" description="Polar residues" evidence="1">
    <location>
        <begin position="49"/>
        <end position="67"/>
    </location>
</feature>
<protein>
    <submittedName>
        <fullName evidence="2">Uncharacterized protein</fullName>
    </submittedName>
</protein>
<sequence length="333" mass="35456">MLEAKSKIDGKHNSEAAASMSSSSDNCVDGKSPCNATTAFSKDEDANEDSSTFITALPTLQASSNHTKSAKARPDKSRQRMSEAATLRGSASAPILQSAPKAKQRSPEQSRSRHAFQLSTASSPANSLPSLCNSSLQISLTELGSPNIIAGYRRAPKALFLAERRATEPADPPTARATLVGNYYTLPGPYSSILPPGPGQYGGECALGARQTTSGMPCHAKYSFASPKGLPPVPRRRHGPLFTPSLSRKQWNAVQAQYDAAIDSGIESLRRRSEECEQEMSRTMAQLNGTWQRTVAAGDAGETRYPAASAQPEENGATGHVSFQKRLTDGATE</sequence>
<reference evidence="2" key="1">
    <citation type="submission" date="2021-01" db="EMBL/GenBank/DDBJ databases">
        <authorList>
            <person name="Corre E."/>
            <person name="Pelletier E."/>
            <person name="Niang G."/>
            <person name="Scheremetjew M."/>
            <person name="Finn R."/>
            <person name="Kale V."/>
            <person name="Holt S."/>
            <person name="Cochrane G."/>
            <person name="Meng A."/>
            <person name="Brown T."/>
            <person name="Cohen L."/>
        </authorList>
    </citation>
    <scope>NUCLEOTIDE SEQUENCE</scope>
    <source>
        <strain evidence="2">CCMP645</strain>
    </source>
</reference>